<dbReference type="AlphaFoldDB" id="A0A8W7P9X2"/>
<accession>A0A8W7P9X2</accession>
<reference evidence="1" key="1">
    <citation type="submission" date="2022-08" db="UniProtKB">
        <authorList>
            <consortium name="EnsemblMetazoa"/>
        </authorList>
    </citation>
    <scope>IDENTIFICATION</scope>
</reference>
<evidence type="ECO:0000313" key="1">
    <source>
        <dbReference type="EnsemblMetazoa" id="ACOM028121-PA.1"/>
    </source>
</evidence>
<sequence length="164" mass="18055">MAGATVREEQAIVRLDDVKSQEKGTIGHGIDEAGVAEHLVRFQVRRTDGAVWWLNTIPSGYGSSYVGIGSVGVQTARATYLHLKRTVLAAAADQPKAVPLAIFHLVHGQWGVRSSAGRFLQTYRPRPLMRMESTRIESVWMPGTHFSTMSSVQSAMMIRCSDRS</sequence>
<organism evidence="1">
    <name type="scientific">Anopheles coluzzii</name>
    <name type="common">African malaria mosquito</name>
    <dbReference type="NCBI Taxonomy" id="1518534"/>
    <lineage>
        <taxon>Eukaryota</taxon>
        <taxon>Metazoa</taxon>
        <taxon>Ecdysozoa</taxon>
        <taxon>Arthropoda</taxon>
        <taxon>Hexapoda</taxon>
        <taxon>Insecta</taxon>
        <taxon>Pterygota</taxon>
        <taxon>Neoptera</taxon>
        <taxon>Endopterygota</taxon>
        <taxon>Diptera</taxon>
        <taxon>Nematocera</taxon>
        <taxon>Culicoidea</taxon>
        <taxon>Culicidae</taxon>
        <taxon>Anophelinae</taxon>
        <taxon>Anopheles</taxon>
    </lineage>
</organism>
<name>A0A8W7P9X2_ANOCL</name>
<proteinExistence type="predicted"/>
<dbReference type="Proteomes" id="UP000075882">
    <property type="component" value="Unassembled WGS sequence"/>
</dbReference>
<dbReference type="EnsemblMetazoa" id="ACOM028121-RA">
    <property type="protein sequence ID" value="ACOM028121-PA.1"/>
    <property type="gene ID" value="ACOM028121"/>
</dbReference>
<protein>
    <submittedName>
        <fullName evidence="1">Uncharacterized protein</fullName>
    </submittedName>
</protein>